<accession>A0AAD9NQL8</accession>
<comment type="caution">
    <text evidence="1">The sequence shown here is derived from an EMBL/GenBank/DDBJ whole genome shotgun (WGS) entry which is preliminary data.</text>
</comment>
<reference evidence="1" key="1">
    <citation type="journal article" date="2023" name="Mol. Biol. Evol.">
        <title>Third-Generation Sequencing Reveals the Adaptive Role of the Epigenome in Three Deep-Sea Polychaetes.</title>
        <authorList>
            <person name="Perez M."/>
            <person name="Aroh O."/>
            <person name="Sun Y."/>
            <person name="Lan Y."/>
            <person name="Juniper S.K."/>
            <person name="Young C.R."/>
            <person name="Angers B."/>
            <person name="Qian P.Y."/>
        </authorList>
    </citation>
    <scope>NUCLEOTIDE SEQUENCE</scope>
    <source>
        <strain evidence="1">R07B-5</strain>
    </source>
</reference>
<protein>
    <submittedName>
        <fullName evidence="1">Uncharacterized protein</fullName>
    </submittedName>
</protein>
<dbReference type="EMBL" id="JAODUO010000528">
    <property type="protein sequence ID" value="KAK2178795.1"/>
    <property type="molecule type" value="Genomic_DNA"/>
</dbReference>
<dbReference type="Proteomes" id="UP001209878">
    <property type="component" value="Unassembled WGS sequence"/>
</dbReference>
<dbReference type="AlphaFoldDB" id="A0AAD9NQL8"/>
<evidence type="ECO:0000313" key="2">
    <source>
        <dbReference type="Proteomes" id="UP001209878"/>
    </source>
</evidence>
<gene>
    <name evidence="1" type="ORF">NP493_530g01172</name>
</gene>
<proteinExistence type="predicted"/>
<sequence>MIILVSGDSLDIKELMYAIIINFIFYFD</sequence>
<organism evidence="1 2">
    <name type="scientific">Ridgeia piscesae</name>
    <name type="common">Tubeworm</name>
    <dbReference type="NCBI Taxonomy" id="27915"/>
    <lineage>
        <taxon>Eukaryota</taxon>
        <taxon>Metazoa</taxon>
        <taxon>Spiralia</taxon>
        <taxon>Lophotrochozoa</taxon>
        <taxon>Annelida</taxon>
        <taxon>Polychaeta</taxon>
        <taxon>Sedentaria</taxon>
        <taxon>Canalipalpata</taxon>
        <taxon>Sabellida</taxon>
        <taxon>Siboglinidae</taxon>
        <taxon>Ridgeia</taxon>
    </lineage>
</organism>
<keyword evidence="2" id="KW-1185">Reference proteome</keyword>
<name>A0AAD9NQL8_RIDPI</name>
<evidence type="ECO:0000313" key="1">
    <source>
        <dbReference type="EMBL" id="KAK2178795.1"/>
    </source>
</evidence>